<evidence type="ECO:0000259" key="9">
    <source>
        <dbReference type="PROSITE" id="PS51032"/>
    </source>
</evidence>
<gene>
    <name evidence="10" type="ORF">FSB_LOCUS24665</name>
</gene>
<name>A0A2N9GB80_FAGSY</name>
<evidence type="ECO:0000256" key="4">
    <source>
        <dbReference type="ARBA" id="ARBA00023159"/>
    </source>
</evidence>
<dbReference type="InterPro" id="IPR051032">
    <property type="entry name" value="AP2/ERF_TF_ERF_subfamily"/>
</dbReference>
<feature type="compositionally biased region" description="Low complexity" evidence="8">
    <location>
        <begin position="8"/>
        <end position="32"/>
    </location>
</feature>
<evidence type="ECO:0000256" key="2">
    <source>
        <dbReference type="ARBA" id="ARBA00023015"/>
    </source>
</evidence>
<feature type="region of interest" description="Disordered" evidence="8">
    <location>
        <begin position="136"/>
        <end position="198"/>
    </location>
</feature>
<evidence type="ECO:0000313" key="10">
    <source>
        <dbReference type="EMBL" id="SPC96783.1"/>
    </source>
</evidence>
<dbReference type="SUPFAM" id="SSF54171">
    <property type="entry name" value="DNA-binding domain"/>
    <property type="match status" value="1"/>
</dbReference>
<keyword evidence="4" id="KW-0010">Activator</keyword>
<keyword evidence="3" id="KW-0238">DNA-binding</keyword>
<dbReference type="FunFam" id="3.30.730.10:FF:000001">
    <property type="entry name" value="Ethylene-responsive transcription factor 2"/>
    <property type="match status" value="1"/>
</dbReference>
<dbReference type="PRINTS" id="PR00367">
    <property type="entry name" value="ETHRSPELEMNT"/>
</dbReference>
<evidence type="ECO:0000256" key="8">
    <source>
        <dbReference type="SAM" id="MobiDB-lite"/>
    </source>
</evidence>
<keyword evidence="6" id="KW-0539">Nucleus</keyword>
<reference evidence="10" key="1">
    <citation type="submission" date="2018-02" db="EMBL/GenBank/DDBJ databases">
        <authorList>
            <person name="Cohen D.B."/>
            <person name="Kent A.D."/>
        </authorList>
    </citation>
    <scope>NUCLEOTIDE SEQUENCE</scope>
</reference>
<dbReference type="EMBL" id="OIVN01001702">
    <property type="protein sequence ID" value="SPC96783.1"/>
    <property type="molecule type" value="Genomic_DNA"/>
</dbReference>
<keyword evidence="2" id="KW-0805">Transcription regulation</keyword>
<feature type="compositionally biased region" description="Low complexity" evidence="8">
    <location>
        <begin position="164"/>
        <end position="189"/>
    </location>
</feature>
<dbReference type="AlphaFoldDB" id="A0A2N9GB80"/>
<evidence type="ECO:0000256" key="1">
    <source>
        <dbReference type="ARBA" id="ARBA00004123"/>
    </source>
</evidence>
<comment type="similarity">
    <text evidence="7">Belongs to the AP2/ERF transcription factor family. ERF subfamily.</text>
</comment>
<dbReference type="PANTHER" id="PTHR31985:SF294">
    <property type="entry name" value="DEHYDRATION-RESPONSIVE ELEMENT-BINDING PROTEIN 3-LIKE"/>
    <property type="match status" value="1"/>
</dbReference>
<dbReference type="Gene3D" id="3.30.730.10">
    <property type="entry name" value="AP2/ERF domain"/>
    <property type="match status" value="1"/>
</dbReference>
<feature type="domain" description="AP2/ERF" evidence="9">
    <location>
        <begin position="72"/>
        <end position="129"/>
    </location>
</feature>
<dbReference type="PANTHER" id="PTHR31985">
    <property type="entry name" value="ETHYLENE-RESPONSIVE TRANSCRIPTION FACTOR ERF042-RELATED"/>
    <property type="match status" value="1"/>
</dbReference>
<evidence type="ECO:0000256" key="7">
    <source>
        <dbReference type="ARBA" id="ARBA00024343"/>
    </source>
</evidence>
<evidence type="ECO:0000256" key="5">
    <source>
        <dbReference type="ARBA" id="ARBA00023163"/>
    </source>
</evidence>
<dbReference type="PROSITE" id="PS51032">
    <property type="entry name" value="AP2_ERF"/>
    <property type="match status" value="1"/>
</dbReference>
<proteinExistence type="inferred from homology"/>
<dbReference type="GO" id="GO:0003677">
    <property type="term" value="F:DNA binding"/>
    <property type="evidence" value="ECO:0007669"/>
    <property type="project" value="UniProtKB-KW"/>
</dbReference>
<dbReference type="GO" id="GO:0003700">
    <property type="term" value="F:DNA-binding transcription factor activity"/>
    <property type="evidence" value="ECO:0007669"/>
    <property type="project" value="InterPro"/>
</dbReference>
<dbReference type="InterPro" id="IPR001471">
    <property type="entry name" value="AP2/ERF_dom"/>
</dbReference>
<accession>A0A2N9GB80</accession>
<dbReference type="GO" id="GO:0005634">
    <property type="term" value="C:nucleus"/>
    <property type="evidence" value="ECO:0007669"/>
    <property type="project" value="UniProtKB-SubCell"/>
</dbReference>
<feature type="region of interest" description="Disordered" evidence="8">
    <location>
        <begin position="1"/>
        <end position="78"/>
    </location>
</feature>
<evidence type="ECO:0000256" key="3">
    <source>
        <dbReference type="ARBA" id="ARBA00023125"/>
    </source>
</evidence>
<protein>
    <recommendedName>
        <fullName evidence="9">AP2/ERF domain-containing protein</fullName>
    </recommendedName>
</protein>
<dbReference type="Pfam" id="PF00847">
    <property type="entry name" value="AP2"/>
    <property type="match status" value="1"/>
</dbReference>
<dbReference type="InterPro" id="IPR016177">
    <property type="entry name" value="DNA-bd_dom_sf"/>
</dbReference>
<dbReference type="InterPro" id="IPR036955">
    <property type="entry name" value="AP2/ERF_dom_sf"/>
</dbReference>
<evidence type="ECO:0000256" key="6">
    <source>
        <dbReference type="ARBA" id="ARBA00023242"/>
    </source>
</evidence>
<comment type="subcellular location">
    <subcellularLocation>
        <location evidence="1">Nucleus</location>
    </subcellularLocation>
</comment>
<sequence>MAECDPLNSENESSTNSSSTSSKPSPSTSSSSGLAPNPLISKKSGSPDPNPKREKKRARDNSSSSNNSKHPVYRGVRMRTWGKWVSEIREPRKKNRIWLGTFSTAEMAARAHDVAALSIKGNSAILNFPELAGSLPRPASNSPRDVQAAASKAASMVDLDIPKTTTSSTTSTSTSTSSPSPSTSSSSSSDVSTPEELSEIVELPSLETSFESDKLLLSNEFVFVDSEDGWVYPPPWYHCHSGSIDDCGGYFRDQITDTFIPSSFEALLWEY</sequence>
<dbReference type="SMART" id="SM00380">
    <property type="entry name" value="AP2"/>
    <property type="match status" value="1"/>
</dbReference>
<keyword evidence="5" id="KW-0804">Transcription</keyword>
<organism evidence="10">
    <name type="scientific">Fagus sylvatica</name>
    <name type="common">Beechnut</name>
    <dbReference type="NCBI Taxonomy" id="28930"/>
    <lineage>
        <taxon>Eukaryota</taxon>
        <taxon>Viridiplantae</taxon>
        <taxon>Streptophyta</taxon>
        <taxon>Embryophyta</taxon>
        <taxon>Tracheophyta</taxon>
        <taxon>Spermatophyta</taxon>
        <taxon>Magnoliopsida</taxon>
        <taxon>eudicotyledons</taxon>
        <taxon>Gunneridae</taxon>
        <taxon>Pentapetalae</taxon>
        <taxon>rosids</taxon>
        <taxon>fabids</taxon>
        <taxon>Fagales</taxon>
        <taxon>Fagaceae</taxon>
        <taxon>Fagus</taxon>
    </lineage>
</organism>
<dbReference type="CDD" id="cd00018">
    <property type="entry name" value="AP2"/>
    <property type="match status" value="1"/>
</dbReference>